<evidence type="ECO:0000313" key="3">
    <source>
        <dbReference type="EMBL" id="CAF1095035.1"/>
    </source>
</evidence>
<proteinExistence type="predicted"/>
<dbReference type="EMBL" id="CAJOAX010006986">
    <property type="protein sequence ID" value="CAF3997226.1"/>
    <property type="molecule type" value="Genomic_DNA"/>
</dbReference>
<dbReference type="EMBL" id="CAJNOU010000818">
    <property type="protein sequence ID" value="CAF1095035.1"/>
    <property type="molecule type" value="Genomic_DNA"/>
</dbReference>
<comment type="caution">
    <text evidence="3">The sequence shown here is derived from an EMBL/GenBank/DDBJ whole genome shotgun (WGS) entry which is preliminary data.</text>
</comment>
<evidence type="ECO:0000313" key="5">
    <source>
        <dbReference type="EMBL" id="CAF4061730.1"/>
    </source>
</evidence>
<organism evidence="3 6">
    <name type="scientific">Rotaria sordida</name>
    <dbReference type="NCBI Taxonomy" id="392033"/>
    <lineage>
        <taxon>Eukaryota</taxon>
        <taxon>Metazoa</taxon>
        <taxon>Spiralia</taxon>
        <taxon>Gnathifera</taxon>
        <taxon>Rotifera</taxon>
        <taxon>Eurotatoria</taxon>
        <taxon>Bdelloidea</taxon>
        <taxon>Philodinida</taxon>
        <taxon>Philodinidae</taxon>
        <taxon>Rotaria</taxon>
    </lineage>
</organism>
<dbReference type="OrthoDB" id="9978456at2759"/>
<protein>
    <submittedName>
        <fullName evidence="3">Uncharacterized protein</fullName>
    </submittedName>
</protein>
<dbReference type="Proteomes" id="UP000663889">
    <property type="component" value="Unassembled WGS sequence"/>
</dbReference>
<evidence type="ECO:0000313" key="4">
    <source>
        <dbReference type="EMBL" id="CAF3997226.1"/>
    </source>
</evidence>
<dbReference type="Proteomes" id="UP000663864">
    <property type="component" value="Unassembled WGS sequence"/>
</dbReference>
<dbReference type="EMBL" id="CAJOBD010006462">
    <property type="protein sequence ID" value="CAF4061730.1"/>
    <property type="molecule type" value="Genomic_DNA"/>
</dbReference>
<dbReference type="Proteomes" id="UP000663823">
    <property type="component" value="Unassembled WGS sequence"/>
</dbReference>
<dbReference type="EMBL" id="CAJNOO010000526">
    <property type="protein sequence ID" value="CAF0969597.1"/>
    <property type="molecule type" value="Genomic_DNA"/>
</dbReference>
<accession>A0A814NQ87</accession>
<dbReference type="EMBL" id="CAJNOT010000647">
    <property type="protein sequence ID" value="CAF1044611.1"/>
    <property type="molecule type" value="Genomic_DNA"/>
</dbReference>
<dbReference type="InterPro" id="IPR013761">
    <property type="entry name" value="SAM/pointed_sf"/>
</dbReference>
<evidence type="ECO:0000313" key="6">
    <source>
        <dbReference type="Proteomes" id="UP000663889"/>
    </source>
</evidence>
<gene>
    <name evidence="5" type="ORF">JBS370_LOCUS29635</name>
    <name evidence="4" type="ORF">OTI717_LOCUS28807</name>
    <name evidence="1" type="ORF">RFH988_LOCUS12557</name>
    <name evidence="3" type="ORF">SEV965_LOCUS15566</name>
    <name evidence="2" type="ORF">ZHD862_LOCUS14728</name>
</gene>
<dbReference type="Proteomes" id="UP000663882">
    <property type="component" value="Unassembled WGS sequence"/>
</dbReference>
<sequence length="195" mass="22480">MDAMAQAIEQSNTILISGQLNYIDFTKYEFSQAMKILIKELKVPIINEICPLDVDLKKEVNTMIPITSILHEPSSVLILPENIFDWNQIHVQDWLISHSLLQMSRLFTNFNGQSLMYMSEIIENVEPQQVVPLLQDDSIRRTSQNLSLVELTHFRSLLDQQKQSLTSNIVAKSTKFRSIFIGVLFHKCNTQTSHF</sequence>
<evidence type="ECO:0000313" key="2">
    <source>
        <dbReference type="EMBL" id="CAF1044611.1"/>
    </source>
</evidence>
<reference evidence="3" key="1">
    <citation type="submission" date="2021-02" db="EMBL/GenBank/DDBJ databases">
        <authorList>
            <person name="Nowell W R."/>
        </authorList>
    </citation>
    <scope>NUCLEOTIDE SEQUENCE</scope>
</reference>
<dbReference type="AlphaFoldDB" id="A0A814NQ87"/>
<dbReference type="SUPFAM" id="SSF47769">
    <property type="entry name" value="SAM/Pointed domain"/>
    <property type="match status" value="1"/>
</dbReference>
<evidence type="ECO:0000313" key="1">
    <source>
        <dbReference type="EMBL" id="CAF0969597.1"/>
    </source>
</evidence>
<dbReference type="Proteomes" id="UP000663836">
    <property type="component" value="Unassembled WGS sequence"/>
</dbReference>
<name>A0A814NQ87_9BILA</name>